<proteinExistence type="predicted"/>
<dbReference type="RefSeq" id="WP_057687008.1">
    <property type="nucleotide sequence ID" value="NZ_CP041380.1"/>
</dbReference>
<dbReference type="GeneID" id="93993085"/>
<reference evidence="1 2" key="2">
    <citation type="journal article" date="2017" name="Plant Pathol.">
        <title>Pathogenicity and virulence gene content of Xanthomonas strains infecting Araceae, formerly known as Xanthomonas axonopodis pv. dieffenbachiae.</title>
        <authorList>
            <person name="Constantin E.C."/>
            <person name="Haegeman A."/>
            <person name="Van Vaerenbergh J."/>
            <person name="Baeyen S."/>
            <person name="Van Malderghem C."/>
            <person name="Maes M."/>
            <person name="Cottyn B."/>
        </authorList>
    </citation>
    <scope>NUCLEOTIDE SEQUENCE [LARGE SCALE GENOMIC DNA]</scope>
    <source>
        <strain evidence="1 2">LMG 25940</strain>
    </source>
</reference>
<protein>
    <submittedName>
        <fullName evidence="1">Uncharacterized protein</fullName>
    </submittedName>
</protein>
<name>A0A1V9HD04_9XANT</name>
<sequence>MQPIQERSDGRMQSIAGIACVAKKGQQQHCAAARQVRTPVGIGMRNAYAAALSALSTSTRRLLATRS</sequence>
<dbReference type="AlphaFoldDB" id="A0A1V9HD04"/>
<reference evidence="1 2" key="1">
    <citation type="journal article" date="2016" name="Plant Pathol.">
        <title>Genetic characterization of strains named as Xanthomonas axonopodis pv. dieffenbachiae leads to a taxonomic revision of the X. axonopodis species complex.</title>
        <authorList>
            <person name="Constantin E.C."/>
            <person name="Cleenwerck I."/>
            <person name="Maes M."/>
            <person name="Baeyen S."/>
            <person name="Van Malderghem C."/>
            <person name="De Vos P."/>
            <person name="Cottyn B."/>
        </authorList>
    </citation>
    <scope>NUCLEOTIDE SEQUENCE [LARGE SCALE GENOMIC DNA]</scope>
    <source>
        <strain evidence="1 2">LMG 25940</strain>
    </source>
</reference>
<dbReference type="Proteomes" id="UP000050546">
    <property type="component" value="Unassembled WGS sequence"/>
</dbReference>
<accession>A0A1V9HD04</accession>
<comment type="caution">
    <text evidence="1">The sequence shown here is derived from an EMBL/GenBank/DDBJ whole genome shotgun (WGS) entry which is preliminary data.</text>
</comment>
<evidence type="ECO:0000313" key="2">
    <source>
        <dbReference type="Proteomes" id="UP000050546"/>
    </source>
</evidence>
<dbReference type="EMBL" id="JPYI02000036">
    <property type="protein sequence ID" value="OQP80761.1"/>
    <property type="molecule type" value="Genomic_DNA"/>
</dbReference>
<evidence type="ECO:0000313" key="1">
    <source>
        <dbReference type="EMBL" id="OQP80761.1"/>
    </source>
</evidence>
<gene>
    <name evidence="1" type="ORF">IM53_006790</name>
</gene>
<organism evidence="1 2">
    <name type="scientific">Xanthomonas phaseoli pv. dieffenbachiae</name>
    <dbReference type="NCBI Taxonomy" id="92828"/>
    <lineage>
        <taxon>Bacteria</taxon>
        <taxon>Pseudomonadati</taxon>
        <taxon>Pseudomonadota</taxon>
        <taxon>Gammaproteobacteria</taxon>
        <taxon>Lysobacterales</taxon>
        <taxon>Lysobacteraceae</taxon>
        <taxon>Xanthomonas</taxon>
    </lineage>
</organism>